<evidence type="ECO:0000256" key="1">
    <source>
        <dbReference type="SAM" id="Phobius"/>
    </source>
</evidence>
<keyword evidence="3" id="KW-1185">Reference proteome</keyword>
<keyword evidence="1" id="KW-1133">Transmembrane helix</keyword>
<protein>
    <submittedName>
        <fullName evidence="2">Uncharacterized protein</fullName>
    </submittedName>
</protein>
<dbReference type="OrthoDB" id="10612595at2759"/>
<keyword evidence="1" id="KW-0472">Membrane</keyword>
<dbReference type="AlphaFoldDB" id="A0A9J6GTU9"/>
<feature type="transmembrane region" description="Helical" evidence="1">
    <location>
        <begin position="12"/>
        <end position="36"/>
    </location>
</feature>
<dbReference type="VEuPathDB" id="VectorBase:HLOH_052113"/>
<evidence type="ECO:0000313" key="3">
    <source>
        <dbReference type="Proteomes" id="UP000821853"/>
    </source>
</evidence>
<keyword evidence="1" id="KW-0812">Transmembrane</keyword>
<proteinExistence type="predicted"/>
<comment type="caution">
    <text evidence="2">The sequence shown here is derived from an EMBL/GenBank/DDBJ whole genome shotgun (WGS) entry which is preliminary data.</text>
</comment>
<evidence type="ECO:0000313" key="2">
    <source>
        <dbReference type="EMBL" id="KAH9377791.1"/>
    </source>
</evidence>
<name>A0A9J6GTU9_HAELO</name>
<organism evidence="2 3">
    <name type="scientific">Haemaphysalis longicornis</name>
    <name type="common">Bush tick</name>
    <dbReference type="NCBI Taxonomy" id="44386"/>
    <lineage>
        <taxon>Eukaryota</taxon>
        <taxon>Metazoa</taxon>
        <taxon>Ecdysozoa</taxon>
        <taxon>Arthropoda</taxon>
        <taxon>Chelicerata</taxon>
        <taxon>Arachnida</taxon>
        <taxon>Acari</taxon>
        <taxon>Parasitiformes</taxon>
        <taxon>Ixodida</taxon>
        <taxon>Ixodoidea</taxon>
        <taxon>Ixodidae</taxon>
        <taxon>Haemaphysalinae</taxon>
        <taxon>Haemaphysalis</taxon>
    </lineage>
</organism>
<gene>
    <name evidence="2" type="ORF">HPB48_018927</name>
</gene>
<dbReference type="PROSITE" id="PS51257">
    <property type="entry name" value="PROKAR_LIPOPROTEIN"/>
    <property type="match status" value="1"/>
</dbReference>
<reference evidence="2 3" key="1">
    <citation type="journal article" date="2020" name="Cell">
        <title>Large-Scale Comparative Analyses of Tick Genomes Elucidate Their Genetic Diversity and Vector Capacities.</title>
        <authorList>
            <consortium name="Tick Genome and Microbiome Consortium (TIGMIC)"/>
            <person name="Jia N."/>
            <person name="Wang J."/>
            <person name="Shi W."/>
            <person name="Du L."/>
            <person name="Sun Y."/>
            <person name="Zhan W."/>
            <person name="Jiang J.F."/>
            <person name="Wang Q."/>
            <person name="Zhang B."/>
            <person name="Ji P."/>
            <person name="Bell-Sakyi L."/>
            <person name="Cui X.M."/>
            <person name="Yuan T.T."/>
            <person name="Jiang B.G."/>
            <person name="Yang W.F."/>
            <person name="Lam T.T."/>
            <person name="Chang Q.C."/>
            <person name="Ding S.J."/>
            <person name="Wang X.J."/>
            <person name="Zhu J.G."/>
            <person name="Ruan X.D."/>
            <person name="Zhao L."/>
            <person name="Wei J.T."/>
            <person name="Ye R.Z."/>
            <person name="Que T.C."/>
            <person name="Du C.H."/>
            <person name="Zhou Y.H."/>
            <person name="Cheng J.X."/>
            <person name="Dai P.F."/>
            <person name="Guo W.B."/>
            <person name="Han X.H."/>
            <person name="Huang E.J."/>
            <person name="Li L.F."/>
            <person name="Wei W."/>
            <person name="Gao Y.C."/>
            <person name="Liu J.Z."/>
            <person name="Shao H.Z."/>
            <person name="Wang X."/>
            <person name="Wang C.C."/>
            <person name="Yang T.C."/>
            <person name="Huo Q.B."/>
            <person name="Li W."/>
            <person name="Chen H.Y."/>
            <person name="Chen S.E."/>
            <person name="Zhou L.G."/>
            <person name="Ni X.B."/>
            <person name="Tian J.H."/>
            <person name="Sheng Y."/>
            <person name="Liu T."/>
            <person name="Pan Y.S."/>
            <person name="Xia L.Y."/>
            <person name="Li J."/>
            <person name="Zhao F."/>
            <person name="Cao W.C."/>
        </authorList>
    </citation>
    <scope>NUCLEOTIDE SEQUENCE [LARGE SCALE GENOMIC DNA]</scope>
    <source>
        <strain evidence="2">HaeL-2018</strain>
    </source>
</reference>
<dbReference type="EMBL" id="JABSTR010000008">
    <property type="protein sequence ID" value="KAH9377791.1"/>
    <property type="molecule type" value="Genomic_DNA"/>
</dbReference>
<sequence>MSRPQDRCWGIPFVAMCACFLLCMPMSSTGYLYVLFMEKYEINRETASWPESIITFSQNFGAMCLNQAKPPFHRQPKEKLLLAAVNATFSWYSLTYLLW</sequence>
<dbReference type="Proteomes" id="UP000821853">
    <property type="component" value="Unassembled WGS sequence"/>
</dbReference>
<accession>A0A9J6GTU9</accession>